<dbReference type="Proteomes" id="UP001445076">
    <property type="component" value="Unassembled WGS sequence"/>
</dbReference>
<keyword evidence="5" id="KW-1185">Reference proteome</keyword>
<reference evidence="4 5" key="1">
    <citation type="journal article" date="2024" name="BMC Genomics">
        <title>Genome assembly of redclaw crayfish (Cherax quadricarinatus) provides insights into its immune adaptation and hypoxia tolerance.</title>
        <authorList>
            <person name="Liu Z."/>
            <person name="Zheng J."/>
            <person name="Li H."/>
            <person name="Fang K."/>
            <person name="Wang S."/>
            <person name="He J."/>
            <person name="Zhou D."/>
            <person name="Weng S."/>
            <person name="Chi M."/>
            <person name="Gu Z."/>
            <person name="He J."/>
            <person name="Li F."/>
            <person name="Wang M."/>
        </authorList>
    </citation>
    <scope>NUCLEOTIDE SEQUENCE [LARGE SCALE GENOMIC DNA]</scope>
    <source>
        <strain evidence="4">ZL_2023a</strain>
    </source>
</reference>
<comment type="caution">
    <text evidence="4">The sequence shown here is derived from an EMBL/GenBank/DDBJ whole genome shotgun (WGS) entry which is preliminary data.</text>
</comment>
<dbReference type="EMBL" id="JARKIK010000679">
    <property type="protein sequence ID" value="KAK8720238.1"/>
    <property type="molecule type" value="Genomic_DNA"/>
</dbReference>
<dbReference type="PANTHER" id="PTHR24255:SF31">
    <property type="entry name" value="CUBILIN-LIKE PROTEIN"/>
    <property type="match status" value="1"/>
</dbReference>
<evidence type="ECO:0000313" key="5">
    <source>
        <dbReference type="Proteomes" id="UP001445076"/>
    </source>
</evidence>
<name>A0AAW0VSG4_CHEQU</name>
<evidence type="ECO:0000256" key="1">
    <source>
        <dbReference type="ARBA" id="ARBA00023157"/>
    </source>
</evidence>
<dbReference type="CDD" id="cd00041">
    <property type="entry name" value="CUB"/>
    <property type="match status" value="1"/>
</dbReference>
<dbReference type="Pfam" id="PF00431">
    <property type="entry name" value="CUB"/>
    <property type="match status" value="1"/>
</dbReference>
<accession>A0AAW0VSG4</accession>
<sequence length="117" mass="12872">MVEFRSSSGHGASGFLLHGRQEKTCRLPRTLGAPLTSSVSCDRRVEGDTFVIKSPGYPGQYSHNLECQFTVVRGQPSHCGVQLLVETFIVEDGSCMFDYLEVQGQRLCGQLSPGFTR</sequence>
<dbReference type="InterPro" id="IPR000859">
    <property type="entry name" value="CUB_dom"/>
</dbReference>
<gene>
    <name evidence="4" type="ORF">OTU49_013485</name>
</gene>
<evidence type="ECO:0000259" key="3">
    <source>
        <dbReference type="PROSITE" id="PS01180"/>
    </source>
</evidence>
<dbReference type="SUPFAM" id="SSF49854">
    <property type="entry name" value="Spermadhesin, CUB domain"/>
    <property type="match status" value="1"/>
</dbReference>
<protein>
    <recommendedName>
        <fullName evidence="3">CUB domain-containing protein</fullName>
    </recommendedName>
</protein>
<dbReference type="PROSITE" id="PS01180">
    <property type="entry name" value="CUB"/>
    <property type="match status" value="1"/>
</dbReference>
<feature type="domain" description="CUB" evidence="3">
    <location>
        <begin position="41"/>
        <end position="117"/>
    </location>
</feature>
<comment type="caution">
    <text evidence="2">Lacks conserved residue(s) required for the propagation of feature annotation.</text>
</comment>
<dbReference type="GO" id="GO:0004252">
    <property type="term" value="F:serine-type endopeptidase activity"/>
    <property type="evidence" value="ECO:0007669"/>
    <property type="project" value="TreeGrafter"/>
</dbReference>
<dbReference type="AlphaFoldDB" id="A0AAW0VSG4"/>
<dbReference type="InterPro" id="IPR035914">
    <property type="entry name" value="Sperma_CUB_dom_sf"/>
</dbReference>
<dbReference type="PANTHER" id="PTHR24255">
    <property type="entry name" value="COMPLEMENT COMPONENT 1, S SUBCOMPONENT-RELATED"/>
    <property type="match status" value="1"/>
</dbReference>
<proteinExistence type="predicted"/>
<dbReference type="Gene3D" id="2.60.120.290">
    <property type="entry name" value="Spermadhesin, CUB domain"/>
    <property type="match status" value="1"/>
</dbReference>
<evidence type="ECO:0000256" key="2">
    <source>
        <dbReference type="PROSITE-ProRule" id="PRU00059"/>
    </source>
</evidence>
<evidence type="ECO:0000313" key="4">
    <source>
        <dbReference type="EMBL" id="KAK8720238.1"/>
    </source>
</evidence>
<organism evidence="4 5">
    <name type="scientific">Cherax quadricarinatus</name>
    <name type="common">Australian red claw crayfish</name>
    <dbReference type="NCBI Taxonomy" id="27406"/>
    <lineage>
        <taxon>Eukaryota</taxon>
        <taxon>Metazoa</taxon>
        <taxon>Ecdysozoa</taxon>
        <taxon>Arthropoda</taxon>
        <taxon>Crustacea</taxon>
        <taxon>Multicrustacea</taxon>
        <taxon>Malacostraca</taxon>
        <taxon>Eumalacostraca</taxon>
        <taxon>Eucarida</taxon>
        <taxon>Decapoda</taxon>
        <taxon>Pleocyemata</taxon>
        <taxon>Astacidea</taxon>
        <taxon>Parastacoidea</taxon>
        <taxon>Parastacidae</taxon>
        <taxon>Cherax</taxon>
    </lineage>
</organism>
<dbReference type="GO" id="GO:0005615">
    <property type="term" value="C:extracellular space"/>
    <property type="evidence" value="ECO:0007669"/>
    <property type="project" value="TreeGrafter"/>
</dbReference>
<feature type="non-terminal residue" evidence="4">
    <location>
        <position position="117"/>
    </location>
</feature>
<keyword evidence="1" id="KW-1015">Disulfide bond</keyword>